<comment type="caution">
    <text evidence="2">The sequence shown here is derived from an EMBL/GenBank/DDBJ whole genome shotgun (WGS) entry which is preliminary data.</text>
</comment>
<dbReference type="RefSeq" id="WP_286215582.1">
    <property type="nucleotide sequence ID" value="NZ_AP027736.1"/>
</dbReference>
<evidence type="ECO:0008006" key="4">
    <source>
        <dbReference type="Google" id="ProtNLM"/>
    </source>
</evidence>
<sequence>MADNTSTAEPAVSTRSNLGWKLLSITRIALGFYFLWAFLDKMFGLGRSVCSIKDDAGVITGTDYFCDSAWINGGRVTEGYLVYGGNPTSPFHDFFVNLGGQAWTDVPFMLGLLGVGLALMLGIGTKVGAWSAGAMLVFMYLTQMWPGTNPILDEHLIYAVAIAAIVLVELERQDIGLGSWWRKLAIVKKNAWLV</sequence>
<gene>
    <name evidence="2" type="ORF">Lsed01_02294</name>
</gene>
<dbReference type="EMBL" id="BAABRR010000014">
    <property type="protein sequence ID" value="GAA5519836.1"/>
    <property type="molecule type" value="Genomic_DNA"/>
</dbReference>
<keyword evidence="3" id="KW-1185">Reference proteome</keyword>
<protein>
    <recommendedName>
        <fullName evidence="4">DoxX family protein</fullName>
    </recommendedName>
</protein>
<dbReference type="Proteomes" id="UP001426770">
    <property type="component" value="Unassembled WGS sequence"/>
</dbReference>
<proteinExistence type="predicted"/>
<reference evidence="2 3" key="1">
    <citation type="submission" date="2024-02" db="EMBL/GenBank/DDBJ databases">
        <title>Lysinimicrobium sediminis NBRC 112286.</title>
        <authorList>
            <person name="Ichikawa N."/>
            <person name="Katano-Makiyama Y."/>
            <person name="Hidaka K."/>
        </authorList>
    </citation>
    <scope>NUCLEOTIDE SEQUENCE [LARGE SCALE GENOMIC DNA]</scope>
    <source>
        <strain evidence="2 3">NBRC 112286</strain>
    </source>
</reference>
<name>A0ABP9WL89_9MICO</name>
<keyword evidence="1" id="KW-0472">Membrane</keyword>
<evidence type="ECO:0000313" key="2">
    <source>
        <dbReference type="EMBL" id="GAA5519836.1"/>
    </source>
</evidence>
<keyword evidence="1" id="KW-1133">Transmembrane helix</keyword>
<feature type="transmembrane region" description="Helical" evidence="1">
    <location>
        <begin position="110"/>
        <end position="143"/>
    </location>
</feature>
<accession>A0ABP9WL89</accession>
<feature type="transmembrane region" description="Helical" evidence="1">
    <location>
        <begin position="20"/>
        <end position="39"/>
    </location>
</feature>
<evidence type="ECO:0000313" key="3">
    <source>
        <dbReference type="Proteomes" id="UP001426770"/>
    </source>
</evidence>
<evidence type="ECO:0000256" key="1">
    <source>
        <dbReference type="SAM" id="Phobius"/>
    </source>
</evidence>
<keyword evidence="1" id="KW-0812">Transmembrane</keyword>
<organism evidence="2 3">
    <name type="scientific">Demequina sediminis</name>
    <dbReference type="NCBI Taxonomy" id="1930058"/>
    <lineage>
        <taxon>Bacteria</taxon>
        <taxon>Bacillati</taxon>
        <taxon>Actinomycetota</taxon>
        <taxon>Actinomycetes</taxon>
        <taxon>Micrococcales</taxon>
        <taxon>Demequinaceae</taxon>
        <taxon>Demequina</taxon>
    </lineage>
</organism>